<keyword evidence="2" id="KW-0032">Aminotransferase</keyword>
<dbReference type="InterPro" id="IPR015422">
    <property type="entry name" value="PyrdxlP-dep_Trfase_small"/>
</dbReference>
<dbReference type="AlphaFoldDB" id="A0A381WHQ6"/>
<evidence type="ECO:0000256" key="2">
    <source>
        <dbReference type="ARBA" id="ARBA00022576"/>
    </source>
</evidence>
<proteinExistence type="predicted"/>
<dbReference type="InterPro" id="IPR015421">
    <property type="entry name" value="PyrdxlP-dep_Trfase_major"/>
</dbReference>
<dbReference type="PANTHER" id="PTHR42790:SF19">
    <property type="entry name" value="KYNURENINE_ALPHA-AMINOADIPATE AMINOTRANSFERASE, MITOCHONDRIAL"/>
    <property type="match status" value="1"/>
</dbReference>
<dbReference type="GO" id="GO:0008483">
    <property type="term" value="F:transaminase activity"/>
    <property type="evidence" value="ECO:0007669"/>
    <property type="project" value="UniProtKB-KW"/>
</dbReference>
<evidence type="ECO:0000313" key="6">
    <source>
        <dbReference type="EMBL" id="SVA51477.1"/>
    </source>
</evidence>
<keyword evidence="4" id="KW-0663">Pyridoxal phosphate</keyword>
<name>A0A381WHQ6_9ZZZZ</name>
<dbReference type="EMBL" id="UINC01011700">
    <property type="protein sequence ID" value="SVA51477.1"/>
    <property type="molecule type" value="Genomic_DNA"/>
</dbReference>
<organism evidence="6">
    <name type="scientific">marine metagenome</name>
    <dbReference type="NCBI Taxonomy" id="408172"/>
    <lineage>
        <taxon>unclassified sequences</taxon>
        <taxon>metagenomes</taxon>
        <taxon>ecological metagenomes</taxon>
    </lineage>
</organism>
<comment type="cofactor">
    <cofactor evidence="1">
        <name>pyridoxal 5'-phosphate</name>
        <dbReference type="ChEBI" id="CHEBI:597326"/>
    </cofactor>
</comment>
<feature type="domain" description="Aminotransferase class I/classII large" evidence="5">
    <location>
        <begin position="42"/>
        <end position="384"/>
    </location>
</feature>
<dbReference type="InterPro" id="IPR050859">
    <property type="entry name" value="Class-I_PLP-dep_aminotransf"/>
</dbReference>
<evidence type="ECO:0000256" key="4">
    <source>
        <dbReference type="ARBA" id="ARBA00022898"/>
    </source>
</evidence>
<gene>
    <name evidence="6" type="ORF">METZ01_LOCUS104331</name>
</gene>
<dbReference type="CDD" id="cd00609">
    <property type="entry name" value="AAT_like"/>
    <property type="match status" value="1"/>
</dbReference>
<evidence type="ECO:0000256" key="1">
    <source>
        <dbReference type="ARBA" id="ARBA00001933"/>
    </source>
</evidence>
<dbReference type="InterPro" id="IPR004839">
    <property type="entry name" value="Aminotransferase_I/II_large"/>
</dbReference>
<evidence type="ECO:0000256" key="3">
    <source>
        <dbReference type="ARBA" id="ARBA00022679"/>
    </source>
</evidence>
<sequence length="397" mass="43580">MAYDYQQLASTNLPAEIEMPPGLREEVEYIFSVTYTDPDAMALKEFAQATATVIERDGRSLGTYPPPLGHEGLREFISSELSSNRGSDISADNIFLTSGAGGACQVFVDAFIDPGDVVMMEEFCYHGSLNMFQKKGARPCHVSMDQDGIIPEELEKSIQENIKNGDKPKLIYTISVYHNPTGATINLERRKRIIEISNKYQIPIVENESYADFHIDGPQLPPAMIGLDSDGGVMHISAFTKLMGCGLRLGFGAFPEAARESLAKVGFGVSPSHLTSMAVHEYLKDNKSSYVSGVASSLGRKRDAMLRSLGEYFPPTCTWTEPSGGMMIWMGLPEGTNTWDILEKAVEKGVKYNPGPIFRADRRGGNHLRLTFSHHTPQEIEEGIALLAGVFEAEGVI</sequence>
<accession>A0A381WHQ6</accession>
<keyword evidence="3" id="KW-0808">Transferase</keyword>
<dbReference type="InterPro" id="IPR015424">
    <property type="entry name" value="PyrdxlP-dep_Trfase"/>
</dbReference>
<dbReference type="GO" id="GO:1901605">
    <property type="term" value="P:alpha-amino acid metabolic process"/>
    <property type="evidence" value="ECO:0007669"/>
    <property type="project" value="TreeGrafter"/>
</dbReference>
<evidence type="ECO:0000259" key="5">
    <source>
        <dbReference type="Pfam" id="PF00155"/>
    </source>
</evidence>
<dbReference type="GO" id="GO:0030170">
    <property type="term" value="F:pyridoxal phosphate binding"/>
    <property type="evidence" value="ECO:0007669"/>
    <property type="project" value="InterPro"/>
</dbReference>
<protein>
    <recommendedName>
        <fullName evidence="5">Aminotransferase class I/classII large domain-containing protein</fullName>
    </recommendedName>
</protein>
<dbReference type="PANTHER" id="PTHR42790">
    <property type="entry name" value="AMINOTRANSFERASE"/>
    <property type="match status" value="1"/>
</dbReference>
<dbReference type="Gene3D" id="3.90.1150.10">
    <property type="entry name" value="Aspartate Aminotransferase, domain 1"/>
    <property type="match status" value="1"/>
</dbReference>
<dbReference type="SUPFAM" id="SSF53383">
    <property type="entry name" value="PLP-dependent transferases"/>
    <property type="match status" value="1"/>
</dbReference>
<dbReference type="Pfam" id="PF00155">
    <property type="entry name" value="Aminotran_1_2"/>
    <property type="match status" value="1"/>
</dbReference>
<reference evidence="6" key="1">
    <citation type="submission" date="2018-05" db="EMBL/GenBank/DDBJ databases">
        <authorList>
            <person name="Lanie J.A."/>
            <person name="Ng W.-L."/>
            <person name="Kazmierczak K.M."/>
            <person name="Andrzejewski T.M."/>
            <person name="Davidsen T.M."/>
            <person name="Wayne K.J."/>
            <person name="Tettelin H."/>
            <person name="Glass J.I."/>
            <person name="Rusch D."/>
            <person name="Podicherti R."/>
            <person name="Tsui H.-C.T."/>
            <person name="Winkler M.E."/>
        </authorList>
    </citation>
    <scope>NUCLEOTIDE SEQUENCE</scope>
</reference>
<dbReference type="Gene3D" id="3.40.640.10">
    <property type="entry name" value="Type I PLP-dependent aspartate aminotransferase-like (Major domain)"/>
    <property type="match status" value="1"/>
</dbReference>